<evidence type="ECO:0000313" key="4">
    <source>
        <dbReference type="Proteomes" id="UP000265341"/>
    </source>
</evidence>
<evidence type="ECO:0000313" key="3">
    <source>
        <dbReference type="EMBL" id="RIH87971.1"/>
    </source>
</evidence>
<keyword evidence="3" id="KW-0540">Nuclease</keyword>
<dbReference type="Pfam" id="PF05066">
    <property type="entry name" value="HARE-HTH"/>
    <property type="match status" value="1"/>
</dbReference>
<dbReference type="AlphaFoldDB" id="A0A399F066"/>
<comment type="caution">
    <text evidence="3">The sequence shown here is derived from an EMBL/GenBank/DDBJ whole genome shotgun (WGS) entry which is preliminary data.</text>
</comment>
<gene>
    <name evidence="3" type="ORF">Mrose_01038</name>
</gene>
<feature type="domain" description="HTH HARE-type" evidence="2">
    <location>
        <begin position="1"/>
        <end position="71"/>
    </location>
</feature>
<keyword evidence="3" id="KW-0378">Hydrolase</keyword>
<protein>
    <submittedName>
        <fullName evidence="3">HB1, ASXL, restriction endonuclease HTH domain</fullName>
    </submittedName>
</protein>
<evidence type="ECO:0000256" key="1">
    <source>
        <dbReference type="ARBA" id="ARBA00023163"/>
    </source>
</evidence>
<dbReference type="GO" id="GO:0006355">
    <property type="term" value="P:regulation of DNA-templated transcription"/>
    <property type="evidence" value="ECO:0007669"/>
    <property type="project" value="InterPro"/>
</dbReference>
<dbReference type="OrthoDB" id="34413at2"/>
<dbReference type="GO" id="GO:0004519">
    <property type="term" value="F:endonuclease activity"/>
    <property type="evidence" value="ECO:0007669"/>
    <property type="project" value="UniProtKB-KW"/>
</dbReference>
<keyword evidence="4" id="KW-1185">Reference proteome</keyword>
<dbReference type="Proteomes" id="UP000265341">
    <property type="component" value="Unassembled WGS sequence"/>
</dbReference>
<sequence length="88" mass="10090">MTLVQAIEIVLREAEGPLYHREITRRIVEKGLWKETDSLPDNVLQKLTASVRWAYSPFERVAPGYYALRARDFDFGTNEPPVPESVAD</sequence>
<dbReference type="InterPro" id="IPR007759">
    <property type="entry name" value="Asxl_HARE-HTH"/>
</dbReference>
<keyword evidence="1" id="KW-0804">Transcription</keyword>
<dbReference type="PROSITE" id="PS51913">
    <property type="entry name" value="HTH_HARE"/>
    <property type="match status" value="1"/>
</dbReference>
<keyword evidence="3" id="KW-0255">Endonuclease</keyword>
<name>A0A399F066_9DEIN</name>
<dbReference type="EMBL" id="QWLA01000014">
    <property type="protein sequence ID" value="RIH87971.1"/>
    <property type="molecule type" value="Genomic_DNA"/>
</dbReference>
<dbReference type="RefSeq" id="WP_119276368.1">
    <property type="nucleotide sequence ID" value="NZ_QWLA01000014.1"/>
</dbReference>
<accession>A0A399F066</accession>
<proteinExistence type="predicted"/>
<reference evidence="3 4" key="1">
    <citation type="submission" date="2018-08" db="EMBL/GenBank/DDBJ databases">
        <title>Meiothermus roseus NBRC 110900 genome sequencing project.</title>
        <authorList>
            <person name="Da Costa M.S."/>
            <person name="Albuquerque L."/>
            <person name="Raposo P."/>
            <person name="Froufe H.J.C."/>
            <person name="Barroso C.S."/>
            <person name="Egas C."/>
        </authorList>
    </citation>
    <scope>NUCLEOTIDE SEQUENCE [LARGE SCALE GENOMIC DNA]</scope>
    <source>
        <strain evidence="3 4">NBRC 110900</strain>
    </source>
</reference>
<evidence type="ECO:0000259" key="2">
    <source>
        <dbReference type="PROSITE" id="PS51913"/>
    </source>
</evidence>
<organism evidence="3 4">
    <name type="scientific">Calidithermus roseus</name>
    <dbReference type="NCBI Taxonomy" id="1644118"/>
    <lineage>
        <taxon>Bacteria</taxon>
        <taxon>Thermotogati</taxon>
        <taxon>Deinococcota</taxon>
        <taxon>Deinococci</taxon>
        <taxon>Thermales</taxon>
        <taxon>Thermaceae</taxon>
        <taxon>Calidithermus</taxon>
    </lineage>
</organism>